<protein>
    <submittedName>
        <fullName evidence="7">NADH:flavin oxidoreductase/NADH oxidase</fullName>
    </submittedName>
</protein>
<evidence type="ECO:0000256" key="3">
    <source>
        <dbReference type="ARBA" id="ARBA00022643"/>
    </source>
</evidence>
<evidence type="ECO:0000259" key="6">
    <source>
        <dbReference type="Pfam" id="PF00724"/>
    </source>
</evidence>
<accession>A0ABT6ZTC0</accession>
<dbReference type="RefSeq" id="WP_274038847.1">
    <property type="nucleotide sequence ID" value="NZ_JANCPR020000008.1"/>
</dbReference>
<proteinExistence type="predicted"/>
<dbReference type="PANTHER" id="PTHR43303">
    <property type="entry name" value="NADPH DEHYDROGENASE C23G7.10C-RELATED"/>
    <property type="match status" value="1"/>
</dbReference>
<keyword evidence="5" id="KW-0560">Oxidoreductase</keyword>
<dbReference type="Gene3D" id="3.20.20.70">
    <property type="entry name" value="Aldolase class I"/>
    <property type="match status" value="1"/>
</dbReference>
<keyword evidence="8" id="KW-1185">Reference proteome</keyword>
<dbReference type="Pfam" id="PF00724">
    <property type="entry name" value="Oxidored_FMN"/>
    <property type="match status" value="1"/>
</dbReference>
<evidence type="ECO:0000256" key="5">
    <source>
        <dbReference type="ARBA" id="ARBA00023002"/>
    </source>
</evidence>
<evidence type="ECO:0000313" key="7">
    <source>
        <dbReference type="EMBL" id="MDJ1132299.1"/>
    </source>
</evidence>
<evidence type="ECO:0000313" key="8">
    <source>
        <dbReference type="Proteomes" id="UP001214441"/>
    </source>
</evidence>
<gene>
    <name evidence="7" type="ORF">NMN56_010105</name>
</gene>
<reference evidence="7 8" key="1">
    <citation type="submission" date="2023-05" db="EMBL/GenBank/DDBJ databases">
        <title>Streptantibioticus silvisoli sp. nov., acidotolerant actinomycetes 1 from pine litter.</title>
        <authorList>
            <person name="Swiecimska M."/>
            <person name="Golinska P."/>
            <person name="Sangal V."/>
            <person name="Wachnowicz B."/>
            <person name="Goodfellow M."/>
        </authorList>
    </citation>
    <scope>NUCLEOTIDE SEQUENCE [LARGE SCALE GENOMIC DNA]</scope>
    <source>
        <strain evidence="7 8">DSM 42109</strain>
    </source>
</reference>
<sequence>MSKQESPGPEMRRPLRLREVTVPNRIWMSPMAQYSAGADGKPTDWHLVHYGARAVGGAGLVMVEATAVGPSQRTTSADLGIWNEEQAAAHRRLTSFIAERGAVPAIQLLAAGRKGSHQVPWEGEGQNGPVSVADGGWQTIGPSAVPLGDLSVPREADRADMDEVVEAFAQAVRMSHLAGYEAVEIHAAHGYIVHQFLSPLSNHRTDEYGGSLQNRMRLPLRVARAVREAFPAEKPVFFRVTATDWAEGGITPDEAATFAKELAAVGIDLLDISSGGAVRSREARAPAREGVHVGFADALKTASGLAVAPVGQIGMRQAGELVADGRADAVLMGRPLLRDPYLPLRDRPDDKAAWPRQYHRALV</sequence>
<dbReference type="CDD" id="cd02932">
    <property type="entry name" value="OYE_YqiM_FMN"/>
    <property type="match status" value="1"/>
</dbReference>
<comment type="cofactor">
    <cofactor evidence="1">
        <name>FMN</name>
        <dbReference type="ChEBI" id="CHEBI:58210"/>
    </cofactor>
</comment>
<keyword evidence="3" id="KW-0288">FMN</keyword>
<evidence type="ECO:0000256" key="2">
    <source>
        <dbReference type="ARBA" id="ARBA00022630"/>
    </source>
</evidence>
<keyword evidence="2" id="KW-0285">Flavoprotein</keyword>
<name>A0ABT6ZTC0_9ACTN</name>
<dbReference type="EMBL" id="JANCPR020000008">
    <property type="protein sequence ID" value="MDJ1132299.1"/>
    <property type="molecule type" value="Genomic_DNA"/>
</dbReference>
<dbReference type="InterPro" id="IPR044152">
    <property type="entry name" value="YqjM-like"/>
</dbReference>
<comment type="caution">
    <text evidence="7">The sequence shown here is derived from an EMBL/GenBank/DDBJ whole genome shotgun (WGS) entry which is preliminary data.</text>
</comment>
<dbReference type="SUPFAM" id="SSF51395">
    <property type="entry name" value="FMN-linked oxidoreductases"/>
    <property type="match status" value="1"/>
</dbReference>
<dbReference type="Proteomes" id="UP001214441">
    <property type="component" value="Unassembled WGS sequence"/>
</dbReference>
<organism evidence="7 8">
    <name type="scientific">Streptomyces iconiensis</name>
    <dbReference type="NCBI Taxonomy" id="1384038"/>
    <lineage>
        <taxon>Bacteria</taxon>
        <taxon>Bacillati</taxon>
        <taxon>Actinomycetota</taxon>
        <taxon>Actinomycetes</taxon>
        <taxon>Kitasatosporales</taxon>
        <taxon>Streptomycetaceae</taxon>
        <taxon>Streptomyces</taxon>
    </lineage>
</organism>
<dbReference type="PANTHER" id="PTHR43303:SF4">
    <property type="entry name" value="NADPH DEHYDROGENASE C23G7.10C-RELATED"/>
    <property type="match status" value="1"/>
</dbReference>
<feature type="domain" description="NADH:flavin oxidoreductase/NADH oxidase N-terminal" evidence="6">
    <location>
        <begin position="13"/>
        <end position="345"/>
    </location>
</feature>
<evidence type="ECO:0000256" key="4">
    <source>
        <dbReference type="ARBA" id="ARBA00022857"/>
    </source>
</evidence>
<keyword evidence="4" id="KW-0521">NADP</keyword>
<dbReference type="InterPro" id="IPR001155">
    <property type="entry name" value="OxRdtase_FMN_N"/>
</dbReference>
<evidence type="ECO:0000256" key="1">
    <source>
        <dbReference type="ARBA" id="ARBA00001917"/>
    </source>
</evidence>
<dbReference type="InterPro" id="IPR013785">
    <property type="entry name" value="Aldolase_TIM"/>
</dbReference>